<keyword evidence="6" id="KW-1185">Reference proteome</keyword>
<dbReference type="OrthoDB" id="359154at2759"/>
<accession>A0A9P7EGE3</accession>
<protein>
    <recommendedName>
        <fullName evidence="7">KOW domain-containing protein</fullName>
    </recommendedName>
</protein>
<evidence type="ECO:0008006" key="7">
    <source>
        <dbReference type="Google" id="ProtNLM"/>
    </source>
</evidence>
<dbReference type="GO" id="GO:0003723">
    <property type="term" value="F:RNA binding"/>
    <property type="evidence" value="ECO:0007669"/>
    <property type="project" value="InterPro"/>
</dbReference>
<comment type="similarity">
    <text evidence="1">Belongs to the universal ribosomal protein uL24 family.</text>
</comment>
<evidence type="ECO:0000256" key="3">
    <source>
        <dbReference type="ARBA" id="ARBA00023274"/>
    </source>
</evidence>
<feature type="region of interest" description="Disordered" evidence="4">
    <location>
        <begin position="325"/>
        <end position="344"/>
    </location>
</feature>
<proteinExistence type="inferred from homology"/>
<evidence type="ECO:0000256" key="1">
    <source>
        <dbReference type="ARBA" id="ARBA00010618"/>
    </source>
</evidence>
<keyword evidence="2" id="KW-0689">Ribosomal protein</keyword>
<dbReference type="RefSeq" id="XP_041195779.1">
    <property type="nucleotide sequence ID" value="XM_041330597.1"/>
</dbReference>
<organism evidence="5 6">
    <name type="scientific">Suillus subaureus</name>
    <dbReference type="NCBI Taxonomy" id="48587"/>
    <lineage>
        <taxon>Eukaryota</taxon>
        <taxon>Fungi</taxon>
        <taxon>Dikarya</taxon>
        <taxon>Basidiomycota</taxon>
        <taxon>Agaricomycotina</taxon>
        <taxon>Agaricomycetes</taxon>
        <taxon>Agaricomycetidae</taxon>
        <taxon>Boletales</taxon>
        <taxon>Suillineae</taxon>
        <taxon>Suillaceae</taxon>
        <taxon>Suillus</taxon>
    </lineage>
</organism>
<gene>
    <name evidence="5" type="ORF">BJ212DRAFT_1266710</name>
</gene>
<dbReference type="EMBL" id="JABBWG010000008">
    <property type="protein sequence ID" value="KAG1820508.1"/>
    <property type="molecule type" value="Genomic_DNA"/>
</dbReference>
<evidence type="ECO:0000256" key="2">
    <source>
        <dbReference type="ARBA" id="ARBA00022980"/>
    </source>
</evidence>
<dbReference type="GO" id="GO:1990904">
    <property type="term" value="C:ribonucleoprotein complex"/>
    <property type="evidence" value="ECO:0007669"/>
    <property type="project" value="UniProtKB-KW"/>
</dbReference>
<name>A0A9P7EGE3_9AGAM</name>
<sequence>MSLTRIQVQRATTVSPWTRDFRHLLPVPKHFQNRQTWFDPITKAVRVKDRIKYWNVVPGDQICIRGDTRKTIHEVLSINKFTNRVYLKGANLGKQYKTPVNRSVHYSRCMLYIGEQVGKATSVGEQPKAISIFARRIGVRDPHWDPILYRWNWKRLVLATDPYTPKTKIELEWPQREERDHKEPNPLLDTTPETVREITYKPPAFSLSKLISLESGITEKAYLRTLFNPSAVPFDTSAPMEVYLTKELSNPHSRAKKQARWQAAAKRKSTLFKKFVAQELKSLNGRSIRDARAEAAFKYRQKLEEERKSEKKRRWLTKDRLAKMERTSKRKARKAEKQKRSSASWSCEMRQTNLFLASLRGDKKHDIVSGECF</sequence>
<comment type="caution">
    <text evidence="5">The sequence shown here is derived from an EMBL/GenBank/DDBJ whole genome shotgun (WGS) entry which is preliminary data.</text>
</comment>
<dbReference type="GeneID" id="64624614"/>
<dbReference type="InterPro" id="IPR041988">
    <property type="entry name" value="Ribosomal_uL24_KOW"/>
</dbReference>
<feature type="compositionally biased region" description="Basic residues" evidence="4">
    <location>
        <begin position="328"/>
        <end position="337"/>
    </location>
</feature>
<keyword evidence="3" id="KW-0687">Ribonucleoprotein</keyword>
<dbReference type="GO" id="GO:0005840">
    <property type="term" value="C:ribosome"/>
    <property type="evidence" value="ECO:0007669"/>
    <property type="project" value="UniProtKB-KW"/>
</dbReference>
<dbReference type="Proteomes" id="UP000807769">
    <property type="component" value="Unassembled WGS sequence"/>
</dbReference>
<dbReference type="CDD" id="cd06089">
    <property type="entry name" value="KOW_RPL26"/>
    <property type="match status" value="1"/>
</dbReference>
<dbReference type="AlphaFoldDB" id="A0A9P7EGE3"/>
<dbReference type="InterPro" id="IPR014722">
    <property type="entry name" value="Rib_uL2_dom2"/>
</dbReference>
<dbReference type="SUPFAM" id="SSF50104">
    <property type="entry name" value="Translation proteins SH3-like domain"/>
    <property type="match status" value="1"/>
</dbReference>
<evidence type="ECO:0000313" key="6">
    <source>
        <dbReference type="Proteomes" id="UP000807769"/>
    </source>
</evidence>
<reference evidence="5" key="1">
    <citation type="journal article" date="2020" name="New Phytol.">
        <title>Comparative genomics reveals dynamic genome evolution in host specialist ectomycorrhizal fungi.</title>
        <authorList>
            <person name="Lofgren L.A."/>
            <person name="Nguyen N.H."/>
            <person name="Vilgalys R."/>
            <person name="Ruytinx J."/>
            <person name="Liao H.L."/>
            <person name="Branco S."/>
            <person name="Kuo A."/>
            <person name="LaButti K."/>
            <person name="Lipzen A."/>
            <person name="Andreopoulos W."/>
            <person name="Pangilinan J."/>
            <person name="Riley R."/>
            <person name="Hundley H."/>
            <person name="Na H."/>
            <person name="Barry K."/>
            <person name="Grigoriev I.V."/>
            <person name="Stajich J.E."/>
            <person name="Kennedy P.G."/>
        </authorList>
    </citation>
    <scope>NUCLEOTIDE SEQUENCE</scope>
    <source>
        <strain evidence="5">MN1</strain>
    </source>
</reference>
<evidence type="ECO:0000256" key="4">
    <source>
        <dbReference type="SAM" id="MobiDB-lite"/>
    </source>
</evidence>
<dbReference type="Gene3D" id="2.30.30.30">
    <property type="match status" value="1"/>
</dbReference>
<dbReference type="InterPro" id="IPR008991">
    <property type="entry name" value="Translation_prot_SH3-like_sf"/>
</dbReference>
<evidence type="ECO:0000313" key="5">
    <source>
        <dbReference type="EMBL" id="KAG1820508.1"/>
    </source>
</evidence>